<evidence type="ECO:0000313" key="1">
    <source>
        <dbReference type="EMBL" id="KAJ7992926.1"/>
    </source>
</evidence>
<organism evidence="1 2">
    <name type="scientific">Dallia pectoralis</name>
    <name type="common">Alaska blackfish</name>
    <dbReference type="NCBI Taxonomy" id="75939"/>
    <lineage>
        <taxon>Eukaryota</taxon>
        <taxon>Metazoa</taxon>
        <taxon>Chordata</taxon>
        <taxon>Craniata</taxon>
        <taxon>Vertebrata</taxon>
        <taxon>Euteleostomi</taxon>
        <taxon>Actinopterygii</taxon>
        <taxon>Neopterygii</taxon>
        <taxon>Teleostei</taxon>
        <taxon>Protacanthopterygii</taxon>
        <taxon>Esociformes</taxon>
        <taxon>Umbridae</taxon>
        <taxon>Dallia</taxon>
    </lineage>
</organism>
<proteinExistence type="predicted"/>
<comment type="caution">
    <text evidence="1">The sequence shown here is derived from an EMBL/GenBank/DDBJ whole genome shotgun (WGS) entry which is preliminary data.</text>
</comment>
<evidence type="ECO:0000313" key="2">
    <source>
        <dbReference type="Proteomes" id="UP001157502"/>
    </source>
</evidence>
<name>A0ACC2FNM3_DALPE</name>
<accession>A0ACC2FNM3</accession>
<protein>
    <submittedName>
        <fullName evidence="1">Uncharacterized protein</fullName>
    </submittedName>
</protein>
<reference evidence="1" key="1">
    <citation type="submission" date="2021-05" db="EMBL/GenBank/DDBJ databases">
        <authorList>
            <person name="Pan Q."/>
            <person name="Jouanno E."/>
            <person name="Zahm M."/>
            <person name="Klopp C."/>
            <person name="Cabau C."/>
            <person name="Louis A."/>
            <person name="Berthelot C."/>
            <person name="Parey E."/>
            <person name="Roest Crollius H."/>
            <person name="Montfort J."/>
            <person name="Robinson-Rechavi M."/>
            <person name="Bouchez O."/>
            <person name="Lampietro C."/>
            <person name="Lopez Roques C."/>
            <person name="Donnadieu C."/>
            <person name="Postlethwait J."/>
            <person name="Bobe J."/>
            <person name="Dillon D."/>
            <person name="Chandos A."/>
            <person name="von Hippel F."/>
            <person name="Guiguen Y."/>
        </authorList>
    </citation>
    <scope>NUCLEOTIDE SEQUENCE</scope>
    <source>
        <strain evidence="1">YG-Jan2019</strain>
    </source>
</reference>
<gene>
    <name evidence="1" type="ORF">DPEC_G00267140</name>
</gene>
<dbReference type="Proteomes" id="UP001157502">
    <property type="component" value="Chromosome 24"/>
</dbReference>
<keyword evidence="2" id="KW-1185">Reference proteome</keyword>
<dbReference type="EMBL" id="CM055751">
    <property type="protein sequence ID" value="KAJ7992926.1"/>
    <property type="molecule type" value="Genomic_DNA"/>
</dbReference>
<sequence>MSPFRTFWRTAIAFLLNCVIKCSFQGLVSSSGPTMSITCRGSVSVEPGPLFIMGSNLTVYCTTTKPNCDFRLFVELNAQEQNPVERLNCSTVRLRLANLHQPNSALICKLERDGRFSTVCGLDLHSGYEKEEYQLGIKAHNRLGESLSKPFIFSVKDIVTPDTPHIVKLGFGNGSRFAVLHWNYSEYPEPLKAQIRLRTGNDSWVERPMDLGRGLVKEKPMDLGRGLVKEKPVDLGRGLVKEKPVDLGRGLVKVEEPVDLGRGLVKEKPMDLGRGLVKEKPMDLGRGLVKVEEPVDLGRGLVKVEKPVDLGRGLVKEKPVDLGRGLVKEKPVDLGRGLVKEKPVDLGRGLVKVKGLHPLTHYDFQIRVCFCIQRSTSAPTLNSTLRPSSAHRPNCSRWSPSAMATSPGIAPTRELDVWRVLGVPEVDGVHNVTVLWKPLSPGDYSGQVLRYELVYLNKEQRQNVSCPADVFQCSVPMSPWVQVLYVMAVTTYGTSPPATVHLTHKSVSRLVLRFPGPAMGEGGDSVALSWLWNGSSRAGAESGPIVGSETEVRPEVLLGFVVEWMNGFPELGWQKVARDRNITLIVGLRPGVRYNVSLYAKTTWGLSRPSCGFVYSREEKPVAAPKVSVLAQKPGRVQIQWEELPIDQQRGFITHYNIYVKRLGSDTDINLIVTVPVSEPNQRWLDFPDGSMSIRVTASTVAGEGPQGEVLPLQFTGPLVSFLAVVGFVATVVMVVMVNLMCWSCVRKRFKQTCISLGPIWLSENFPKPGNSNAIRLLKQGNPMRQTWSWLFTLSDTPLSPIEEVTPGEKDESYPIIHTEVLHPGTGEPDTEWTPQIQLTSSHMEKIGYKPQISVTAGQNKEEVEDIKGHTPICERTEMHPAECQGLLEALLLDVNVDLPDVSARLDPSSIRAPKTQCTTQILNHHPVDIWPEETALGVDRGYLDLPQEQTVNPEDTICSKAMPMTSGYFPQNANGNIST</sequence>